<gene>
    <name evidence="8" type="ORF">F5I99_05535</name>
</gene>
<keyword evidence="9" id="KW-1185">Reference proteome</keyword>
<evidence type="ECO:0000256" key="2">
    <source>
        <dbReference type="ARBA" id="ARBA00023224"/>
    </source>
</evidence>
<dbReference type="PANTHER" id="PTHR32089">
    <property type="entry name" value="METHYL-ACCEPTING CHEMOTAXIS PROTEIN MCPB"/>
    <property type="match status" value="1"/>
</dbReference>
<keyword evidence="2 4" id="KW-0807">Transducer</keyword>
<dbReference type="GO" id="GO:0016020">
    <property type="term" value="C:membrane"/>
    <property type="evidence" value="ECO:0007669"/>
    <property type="project" value="UniProtKB-SubCell"/>
</dbReference>
<protein>
    <submittedName>
        <fullName evidence="8">Methyl-accepting chemotaxis protein</fullName>
    </submittedName>
</protein>
<dbReference type="PROSITE" id="PS50885">
    <property type="entry name" value="HAMP"/>
    <property type="match status" value="1"/>
</dbReference>
<evidence type="ECO:0000256" key="1">
    <source>
        <dbReference type="ARBA" id="ARBA00004370"/>
    </source>
</evidence>
<evidence type="ECO:0000256" key="3">
    <source>
        <dbReference type="ARBA" id="ARBA00029447"/>
    </source>
</evidence>
<proteinExistence type="inferred from homology"/>
<keyword evidence="5" id="KW-1133">Transmembrane helix</keyword>
<feature type="transmembrane region" description="Helical" evidence="5">
    <location>
        <begin position="21"/>
        <end position="41"/>
    </location>
</feature>
<evidence type="ECO:0000313" key="8">
    <source>
        <dbReference type="EMBL" id="QEW05997.1"/>
    </source>
</evidence>
<comment type="subcellular location">
    <subcellularLocation>
        <location evidence="1">Membrane</location>
    </subcellularLocation>
</comment>
<evidence type="ECO:0000313" key="9">
    <source>
        <dbReference type="Proteomes" id="UP000325606"/>
    </source>
</evidence>
<dbReference type="RefSeq" id="WP_151054033.1">
    <property type="nucleotide sequence ID" value="NZ_CP044222.1"/>
</dbReference>
<dbReference type="Proteomes" id="UP000325606">
    <property type="component" value="Chromosome"/>
</dbReference>
<dbReference type="Gene3D" id="1.10.287.950">
    <property type="entry name" value="Methyl-accepting chemotaxis protein"/>
    <property type="match status" value="1"/>
</dbReference>
<feature type="transmembrane region" description="Helical" evidence="5">
    <location>
        <begin position="68"/>
        <end position="90"/>
    </location>
</feature>
<dbReference type="KEGG" id="nik:F5I99_05535"/>
<dbReference type="AlphaFoldDB" id="A0A5J6LBN9"/>
<keyword evidence="5" id="KW-0812">Transmembrane</keyword>
<dbReference type="EMBL" id="CP044222">
    <property type="protein sequence ID" value="QEW05997.1"/>
    <property type="molecule type" value="Genomic_DNA"/>
</dbReference>
<dbReference type="SMART" id="SM00304">
    <property type="entry name" value="HAMP"/>
    <property type="match status" value="1"/>
</dbReference>
<reference evidence="8 9" key="1">
    <citation type="submission" date="2019-09" db="EMBL/GenBank/DDBJ databases">
        <title>Nitrincola iocasae sp. nov., a bacterium isolated from the sediment collected at a cold seep field in South China Sea.</title>
        <authorList>
            <person name="Zhang H."/>
            <person name="Wang H."/>
            <person name="Li C."/>
        </authorList>
    </citation>
    <scope>NUCLEOTIDE SEQUENCE [LARGE SCALE GENOMIC DNA]</scope>
    <source>
        <strain evidence="8 9">KXZD1103</strain>
    </source>
</reference>
<dbReference type="CDD" id="cd06225">
    <property type="entry name" value="HAMP"/>
    <property type="match status" value="1"/>
</dbReference>
<feature type="domain" description="HAMP" evidence="7">
    <location>
        <begin position="92"/>
        <end position="146"/>
    </location>
</feature>
<accession>A0A5J6LBN9</accession>
<dbReference type="Pfam" id="PF00672">
    <property type="entry name" value="HAMP"/>
    <property type="match status" value="1"/>
</dbReference>
<dbReference type="GO" id="GO:0007165">
    <property type="term" value="P:signal transduction"/>
    <property type="evidence" value="ECO:0007669"/>
    <property type="project" value="UniProtKB-KW"/>
</dbReference>
<dbReference type="SUPFAM" id="SSF58104">
    <property type="entry name" value="Methyl-accepting chemotaxis protein (MCP) signaling domain"/>
    <property type="match status" value="1"/>
</dbReference>
<dbReference type="PROSITE" id="PS50111">
    <property type="entry name" value="CHEMOTAXIS_TRANSDUC_2"/>
    <property type="match status" value="1"/>
</dbReference>
<name>A0A5J6LBN9_9GAMM</name>
<evidence type="ECO:0000259" key="6">
    <source>
        <dbReference type="PROSITE" id="PS50111"/>
    </source>
</evidence>
<organism evidence="8 9">
    <name type="scientific">Nitrincola iocasae</name>
    <dbReference type="NCBI Taxonomy" id="2614693"/>
    <lineage>
        <taxon>Bacteria</taxon>
        <taxon>Pseudomonadati</taxon>
        <taxon>Pseudomonadota</taxon>
        <taxon>Gammaproteobacteria</taxon>
        <taxon>Oceanospirillales</taxon>
        <taxon>Oceanospirillaceae</taxon>
        <taxon>Nitrincola</taxon>
    </lineage>
</organism>
<dbReference type="InterPro" id="IPR003660">
    <property type="entry name" value="HAMP_dom"/>
</dbReference>
<dbReference type="GO" id="GO:0006935">
    <property type="term" value="P:chemotaxis"/>
    <property type="evidence" value="ECO:0007669"/>
    <property type="project" value="UniProtKB-ARBA"/>
</dbReference>
<evidence type="ECO:0000259" key="7">
    <source>
        <dbReference type="PROSITE" id="PS50885"/>
    </source>
</evidence>
<sequence>MSLYKTVEKTFFNSLTKKITGNVLFLLAPHLLLIAVGGYYAGQFIDMIKSLQLSAALEQQLLSGLDSLLFAASATITLALLAGVFTIFFMRHLFLKPIREITDVLRAIREKEGDISATLPAYTHDEISDMARSYNDFTDQLRAMIEETRRHSVSVALSSTRLQKTVNEASQSSSRQEERAQMVFQSSSQASQAIDEIAGNTQLISSQTGSNMQEIRNSSQELHKVLVQVKAVRELATRFQDTVQKLSENSGNVMGILTMVKDFSDQTNLLALNASIEAARAGEAGRGFAVVADEVRNLSQKVSVATAQIDTNINEMSSLVSNTQSSAVTILEYIENTETFIDATSDQFVKLVSDFEDINHQLTGISAAIEELSYTNKESHDHVCQITDLSVEMKQDMERSKTYSGDLEKATETTQELLSHFLIGRGGFENMTQTGFEWSRKIMECMETLNEQGVNLFDQSYQRTNPGQEPEKFNLSYTDKFEHMLQPLFDGFISERPEFIYAIAVDKNGYAPAHHTKVSKALTGDVQKDLLQSRHRRFFKANRQEKRRCSHQKAFLLQTYIRDTGEILNDLSIPLYINGKHWGALIMGFEPRCLLDEK</sequence>
<evidence type="ECO:0000256" key="5">
    <source>
        <dbReference type="SAM" id="Phobius"/>
    </source>
</evidence>
<evidence type="ECO:0000256" key="4">
    <source>
        <dbReference type="PROSITE-ProRule" id="PRU00284"/>
    </source>
</evidence>
<keyword evidence="5" id="KW-0472">Membrane</keyword>
<dbReference type="InterPro" id="IPR004089">
    <property type="entry name" value="MCPsignal_dom"/>
</dbReference>
<dbReference type="SMART" id="SM00283">
    <property type="entry name" value="MA"/>
    <property type="match status" value="1"/>
</dbReference>
<comment type="similarity">
    <text evidence="3">Belongs to the methyl-accepting chemotaxis (MCP) protein family.</text>
</comment>
<dbReference type="PANTHER" id="PTHR32089:SF112">
    <property type="entry name" value="LYSOZYME-LIKE PROTEIN-RELATED"/>
    <property type="match status" value="1"/>
</dbReference>
<dbReference type="Pfam" id="PF00015">
    <property type="entry name" value="MCPsignal"/>
    <property type="match status" value="1"/>
</dbReference>
<feature type="domain" description="Methyl-accepting transducer" evidence="6">
    <location>
        <begin position="151"/>
        <end position="387"/>
    </location>
</feature>